<gene>
    <name evidence="3" type="ORF">CRP01_41400</name>
</gene>
<dbReference type="InterPro" id="IPR001646">
    <property type="entry name" value="5peptide_repeat"/>
</dbReference>
<comment type="caution">
    <text evidence="3">The sequence shown here is derived from an EMBL/GenBank/DDBJ whole genome shotgun (WGS) entry which is preliminary data.</text>
</comment>
<dbReference type="InterPro" id="IPR051082">
    <property type="entry name" value="Pentapeptide-BTB/POZ_domain"/>
</dbReference>
<dbReference type="PANTHER" id="PTHR14136:SF17">
    <property type="entry name" value="BTB_POZ DOMAIN-CONTAINING PROTEIN KCTD9"/>
    <property type="match status" value="1"/>
</dbReference>
<keyword evidence="2" id="KW-1133">Transmembrane helix</keyword>
<feature type="compositionally biased region" description="Basic and acidic residues" evidence="1">
    <location>
        <begin position="23"/>
        <end position="35"/>
    </location>
</feature>
<feature type="region of interest" description="Disordered" evidence="1">
    <location>
        <begin position="19"/>
        <end position="47"/>
    </location>
</feature>
<protein>
    <recommendedName>
        <fullName evidence="5">Pentapeptide repeat-containing protein</fullName>
    </recommendedName>
</protein>
<evidence type="ECO:0000256" key="2">
    <source>
        <dbReference type="SAM" id="Phobius"/>
    </source>
</evidence>
<evidence type="ECO:0008006" key="5">
    <source>
        <dbReference type="Google" id="ProtNLM"/>
    </source>
</evidence>
<feature type="transmembrane region" description="Helical" evidence="2">
    <location>
        <begin position="81"/>
        <end position="103"/>
    </location>
</feature>
<name>A0A2D0MWS0_FLAN2</name>
<dbReference type="Pfam" id="PF00805">
    <property type="entry name" value="Pentapeptide"/>
    <property type="match status" value="4"/>
</dbReference>
<reference evidence="3 4" key="1">
    <citation type="submission" date="2017-10" db="EMBL/GenBank/DDBJ databases">
        <title>The draft genome sequence of Lewinella nigricans NBRC 102662.</title>
        <authorList>
            <person name="Wang K."/>
        </authorList>
    </citation>
    <scope>NUCLEOTIDE SEQUENCE [LARGE SCALE GENOMIC DNA]</scope>
    <source>
        <strain evidence="3 4">NBRC 102662</strain>
    </source>
</reference>
<feature type="transmembrane region" description="Helical" evidence="2">
    <location>
        <begin position="176"/>
        <end position="196"/>
    </location>
</feature>
<dbReference type="PANTHER" id="PTHR14136">
    <property type="entry name" value="BTB_POZ DOMAIN-CONTAINING PROTEIN KCTD9"/>
    <property type="match status" value="1"/>
</dbReference>
<evidence type="ECO:0000313" key="4">
    <source>
        <dbReference type="Proteomes" id="UP000223913"/>
    </source>
</evidence>
<dbReference type="EMBL" id="PDUD01000094">
    <property type="protein sequence ID" value="PHN00598.1"/>
    <property type="molecule type" value="Genomic_DNA"/>
</dbReference>
<dbReference type="SUPFAM" id="SSF141571">
    <property type="entry name" value="Pentapeptide repeat-like"/>
    <property type="match status" value="1"/>
</dbReference>
<sequence length="553" mass="59759">MEFATPGSYLIFIAHQPHPSMSEPHESNDQPKPVDTDPIEPKQPVKAKSSSGIQKALLYIAIGVLVGVLIDQKVADFLPSVLPPLMTVFVSFFLLIIVAIIALPRIINYLAKRYTGQDVDVEQVVGDIQSKANHIADTVASYALAKADPEVRKNIRQDLPGILHYLVFSRLRNSGLRMLVTVFVAIGGLMGTILLYNQNELLSGQNDLLTGQNDLLLKQNEKIDNQILLDEASRRSSLNFLLGNVLDQVNEELKNPENTDRHLSPELIGRIASLSQSFQPYYFMEDSSLTEKPLSPERGNLLLALVNSGLDTSALAAIFEKTIFSSAFLDRAVLDSVHLQRANLFNADLSRANLSGADLRGADLGIADLNRANLSIADLKGADLSFADLNDANLSRADLRGTDIRGANLSRADLRYADLRDANLFSVNLFSANLFSANLSWASLSRADLSGAHLRDADLSGADLRIADLSVADLRGADLSGADLRGADLSGADLSGADLSGADLSGADLSGADLSGIKGINSEMLSSFSIYNIKNLPDSLAKKLKTRIEKKPE</sequence>
<keyword evidence="2" id="KW-0472">Membrane</keyword>
<dbReference type="Proteomes" id="UP000223913">
    <property type="component" value="Unassembled WGS sequence"/>
</dbReference>
<proteinExistence type="predicted"/>
<accession>A0A2D0MWS0</accession>
<dbReference type="Gene3D" id="2.160.20.80">
    <property type="entry name" value="E3 ubiquitin-protein ligase SopA"/>
    <property type="match status" value="2"/>
</dbReference>
<organism evidence="3 4">
    <name type="scientific">Flavilitoribacter nigricans (strain ATCC 23147 / DSM 23189 / NBRC 102662 / NCIMB 1420 / SS-2)</name>
    <name type="common">Lewinella nigricans</name>
    <dbReference type="NCBI Taxonomy" id="1122177"/>
    <lineage>
        <taxon>Bacteria</taxon>
        <taxon>Pseudomonadati</taxon>
        <taxon>Bacteroidota</taxon>
        <taxon>Saprospiria</taxon>
        <taxon>Saprospirales</taxon>
        <taxon>Lewinellaceae</taxon>
        <taxon>Flavilitoribacter</taxon>
    </lineage>
</organism>
<keyword evidence="4" id="KW-1185">Reference proteome</keyword>
<feature type="transmembrane region" description="Helical" evidence="2">
    <location>
        <begin position="56"/>
        <end position="75"/>
    </location>
</feature>
<evidence type="ECO:0000313" key="3">
    <source>
        <dbReference type="EMBL" id="PHN00598.1"/>
    </source>
</evidence>
<dbReference type="AlphaFoldDB" id="A0A2D0MWS0"/>
<evidence type="ECO:0000256" key="1">
    <source>
        <dbReference type="SAM" id="MobiDB-lite"/>
    </source>
</evidence>
<keyword evidence="2" id="KW-0812">Transmembrane</keyword>